<organism evidence="2 3">
    <name type="scientific">Acrobeloides nanus</name>
    <dbReference type="NCBI Taxonomy" id="290746"/>
    <lineage>
        <taxon>Eukaryota</taxon>
        <taxon>Metazoa</taxon>
        <taxon>Ecdysozoa</taxon>
        <taxon>Nematoda</taxon>
        <taxon>Chromadorea</taxon>
        <taxon>Rhabditida</taxon>
        <taxon>Tylenchina</taxon>
        <taxon>Cephalobomorpha</taxon>
        <taxon>Cephaloboidea</taxon>
        <taxon>Cephalobidae</taxon>
        <taxon>Acrobeloides</taxon>
    </lineage>
</organism>
<feature type="disulfide bond" evidence="1">
    <location>
        <begin position="26"/>
        <end position="32"/>
    </location>
</feature>
<dbReference type="Proteomes" id="UP000887540">
    <property type="component" value="Unplaced"/>
</dbReference>
<dbReference type="PANTHER" id="PTHR31013:SF12">
    <property type="entry name" value="PATHOGENESIS-RELATED PROTEIN 5-LIKE"/>
    <property type="match status" value="1"/>
</dbReference>
<evidence type="ECO:0000313" key="2">
    <source>
        <dbReference type="Proteomes" id="UP000887540"/>
    </source>
</evidence>
<evidence type="ECO:0000256" key="1">
    <source>
        <dbReference type="PIRSR" id="PIRSR002703-1"/>
    </source>
</evidence>
<dbReference type="InterPro" id="IPR001938">
    <property type="entry name" value="Thaumatin"/>
</dbReference>
<sequence>MSEIRVWARRNCEGQDENFKCESGSCGPNIKCENRGPMTPVTQAVITLSTGNNHDRHDSYYMSLVNGYNIPILIIPIEDTYMKRG</sequence>
<dbReference type="PROSITE" id="PS51367">
    <property type="entry name" value="THAUMATIN_2"/>
    <property type="match status" value="1"/>
</dbReference>
<dbReference type="SUPFAM" id="SSF49870">
    <property type="entry name" value="Osmotin, thaumatin-like protein"/>
    <property type="match status" value="1"/>
</dbReference>
<dbReference type="InterPro" id="IPR037176">
    <property type="entry name" value="Osmotin/thaumatin-like_sf"/>
</dbReference>
<dbReference type="PANTHER" id="PTHR31013">
    <property type="entry name" value="THAUMATIN FAMILY PROTEIN-RELATED"/>
    <property type="match status" value="1"/>
</dbReference>
<accession>A0A914EMJ0</accession>
<name>A0A914EMJ0_9BILA</name>
<dbReference type="AlphaFoldDB" id="A0A914EMJ0"/>
<protein>
    <submittedName>
        <fullName evidence="3">Uncharacterized protein</fullName>
    </submittedName>
</protein>
<keyword evidence="2" id="KW-1185">Reference proteome</keyword>
<evidence type="ECO:0000313" key="3">
    <source>
        <dbReference type="WBParaSite" id="ACRNAN_scaffold9288.g13110.t1"/>
    </source>
</evidence>
<reference evidence="3" key="1">
    <citation type="submission" date="2022-11" db="UniProtKB">
        <authorList>
            <consortium name="WormBaseParasite"/>
        </authorList>
    </citation>
    <scope>IDENTIFICATION</scope>
</reference>
<feature type="disulfide bond" evidence="1">
    <location>
        <begin position="12"/>
        <end position="21"/>
    </location>
</feature>
<proteinExistence type="predicted"/>
<dbReference type="WBParaSite" id="ACRNAN_scaffold9288.g13110.t1">
    <property type="protein sequence ID" value="ACRNAN_scaffold9288.g13110.t1"/>
    <property type="gene ID" value="ACRNAN_scaffold9288.g13110"/>
</dbReference>
<dbReference type="Pfam" id="PF00314">
    <property type="entry name" value="Thaumatin"/>
    <property type="match status" value="1"/>
</dbReference>
<keyword evidence="1" id="KW-1015">Disulfide bond</keyword>
<dbReference type="PIRSF" id="PIRSF002703">
    <property type="entry name" value="Thaumatin"/>
    <property type="match status" value="1"/>
</dbReference>
<dbReference type="Gene3D" id="2.60.110.10">
    <property type="entry name" value="Thaumatin"/>
    <property type="match status" value="1"/>
</dbReference>